<evidence type="ECO:0000256" key="2">
    <source>
        <dbReference type="ARBA" id="ARBA00022664"/>
    </source>
</evidence>
<dbReference type="SUPFAM" id="SSF81698">
    <property type="entry name" value="FF domain"/>
    <property type="match status" value="3"/>
</dbReference>
<dbReference type="Gene3D" id="1.10.10.440">
    <property type="entry name" value="FF domain"/>
    <property type="match status" value="3"/>
</dbReference>
<keyword evidence="3" id="KW-0677">Repeat</keyword>
<evidence type="ECO:0000313" key="9">
    <source>
        <dbReference type="EMBL" id="WFD03393.1"/>
    </source>
</evidence>
<dbReference type="InterPro" id="IPR002713">
    <property type="entry name" value="FF_domain"/>
</dbReference>
<keyword evidence="10" id="KW-1185">Reference proteome</keyword>
<feature type="domain" description="WW" evidence="7">
    <location>
        <begin position="53"/>
        <end position="81"/>
    </location>
</feature>
<evidence type="ECO:0000259" key="7">
    <source>
        <dbReference type="PROSITE" id="PS50020"/>
    </source>
</evidence>
<dbReference type="PROSITE" id="PS51676">
    <property type="entry name" value="FF"/>
    <property type="match status" value="1"/>
</dbReference>
<dbReference type="Proteomes" id="UP001214603">
    <property type="component" value="Chromosome 4"/>
</dbReference>
<evidence type="ECO:0000256" key="1">
    <source>
        <dbReference type="ARBA" id="ARBA00004123"/>
    </source>
</evidence>
<dbReference type="GO" id="GO:0071004">
    <property type="term" value="C:U2-type prespliceosome"/>
    <property type="evidence" value="ECO:0007669"/>
    <property type="project" value="TreeGrafter"/>
</dbReference>
<keyword evidence="2" id="KW-0507">mRNA processing</keyword>
<accession>A0AAF0ITI5</accession>
<keyword evidence="5" id="KW-0539">Nucleus</keyword>
<sequence>MASTSRWVRGPLTQVEYKTPQGRPYWYHAAEKRSVWEKPAELKSARERALDATPWRAYLSGERTYYVNKETKTSTWTMPAEVKRIYDTMPDDPPEAVPMNAPASPHAAAPSTSPGSPAVGGALTPFAGTPDAGNASPMVGVRAGPRAAPQTFVPIFTNTNDAELAFMKLLREKGIDETWTWEQAIREIVMDPMYKAFKTLAERKAAFNKYQDRLRHLLAEERAEKEARIRPAMAKALAQDGGLKWYASFATFKKKLTPFSFWRELEDDEELAQTLYESLRKDARDKHDAAERATHEHNRHALTELLKTIDINTQTRWRDVHRTVVESDEFRDDARLQTMPIPDMLAVFEAYMHEIEAQARTTLEDEQRTQARAARVARDDFRALLREQIAHGALTARSTWAAVAPRIQDDPRVGAVLAAPGSTPQQLFYDTLDELERGFARHMKTVQAHLQAHPVPIDDAHWPAFLALFRAEGAPDEVRALPEHELHELYDELLYQAQRDARDGRRRAERRLRHHVDDLRYAMKKASPPLDLSASFDAILPRLETMPEFQELARLDAGRDAARGAWERFVRREHEKRHEPAPAYMDLDQTSDERKRKEAPQDPALDPRAMRRRVRYDTADDP</sequence>
<evidence type="ECO:0000256" key="4">
    <source>
        <dbReference type="ARBA" id="ARBA00023187"/>
    </source>
</evidence>
<evidence type="ECO:0000313" key="10">
    <source>
        <dbReference type="Proteomes" id="UP001214603"/>
    </source>
</evidence>
<feature type="region of interest" description="Disordered" evidence="6">
    <location>
        <begin position="573"/>
        <end position="622"/>
    </location>
</feature>
<keyword evidence="4" id="KW-0508">mRNA splicing</keyword>
<name>A0AAF0ITI5_9BASI</name>
<evidence type="ECO:0000256" key="3">
    <source>
        <dbReference type="ARBA" id="ARBA00022737"/>
    </source>
</evidence>
<dbReference type="AlphaFoldDB" id="A0AAF0ITI5"/>
<dbReference type="InterPro" id="IPR039726">
    <property type="entry name" value="Prp40-like"/>
</dbReference>
<dbReference type="Pfam" id="PF01846">
    <property type="entry name" value="FF"/>
    <property type="match status" value="2"/>
</dbReference>
<dbReference type="PROSITE" id="PS50020">
    <property type="entry name" value="WW_DOMAIN_2"/>
    <property type="match status" value="1"/>
</dbReference>
<dbReference type="Gene3D" id="2.20.70.10">
    <property type="match status" value="2"/>
</dbReference>
<feature type="compositionally biased region" description="Basic and acidic residues" evidence="6">
    <location>
        <begin position="591"/>
        <end position="600"/>
    </location>
</feature>
<dbReference type="PROSITE" id="PS01159">
    <property type="entry name" value="WW_DOMAIN_1"/>
    <property type="match status" value="1"/>
</dbReference>
<dbReference type="FunFam" id="1.10.10.440:FF:000013">
    <property type="entry name" value="pre-mRNA-processing protein 40A isoform X1"/>
    <property type="match status" value="1"/>
</dbReference>
<feature type="compositionally biased region" description="Low complexity" evidence="6">
    <location>
        <begin position="101"/>
        <end position="122"/>
    </location>
</feature>
<evidence type="ECO:0000259" key="8">
    <source>
        <dbReference type="PROSITE" id="PS51676"/>
    </source>
</evidence>
<organism evidence="9 10">
    <name type="scientific">Malassezia obtusa</name>
    <dbReference type="NCBI Taxonomy" id="76774"/>
    <lineage>
        <taxon>Eukaryota</taxon>
        <taxon>Fungi</taxon>
        <taxon>Dikarya</taxon>
        <taxon>Basidiomycota</taxon>
        <taxon>Ustilaginomycotina</taxon>
        <taxon>Malasseziomycetes</taxon>
        <taxon>Malasseziales</taxon>
        <taxon>Malasseziaceae</taxon>
        <taxon>Malassezia</taxon>
    </lineage>
</organism>
<gene>
    <name evidence="9" type="primary">PRP40</name>
    <name evidence="9" type="ORF">MOBT1_002082</name>
</gene>
<feature type="domain" description="FF" evidence="8">
    <location>
        <begin position="159"/>
        <end position="213"/>
    </location>
</feature>
<dbReference type="GO" id="GO:0003723">
    <property type="term" value="F:RNA binding"/>
    <property type="evidence" value="ECO:0007669"/>
    <property type="project" value="TreeGrafter"/>
</dbReference>
<dbReference type="InterPro" id="IPR036020">
    <property type="entry name" value="WW_dom_sf"/>
</dbReference>
<proteinExistence type="predicted"/>
<dbReference type="GO" id="GO:0005685">
    <property type="term" value="C:U1 snRNP"/>
    <property type="evidence" value="ECO:0007669"/>
    <property type="project" value="TreeGrafter"/>
</dbReference>
<protein>
    <submittedName>
        <fullName evidence="9">U1 snRNP protein</fullName>
    </submittedName>
</protein>
<reference evidence="9" key="1">
    <citation type="submission" date="2023-03" db="EMBL/GenBank/DDBJ databases">
        <title>Mating type loci evolution in Malassezia.</title>
        <authorList>
            <person name="Coelho M.A."/>
        </authorList>
    </citation>
    <scope>NUCLEOTIDE SEQUENCE</scope>
    <source>
        <strain evidence="9">CBS 7876</strain>
    </source>
</reference>
<dbReference type="InterPro" id="IPR036517">
    <property type="entry name" value="FF_domain_sf"/>
</dbReference>
<dbReference type="PANTHER" id="PTHR11864:SF0">
    <property type="entry name" value="PRP40 PRE-MRNA PROCESSING FACTOR 40 HOMOLOG A (YEAST)"/>
    <property type="match status" value="1"/>
</dbReference>
<evidence type="ECO:0000256" key="6">
    <source>
        <dbReference type="SAM" id="MobiDB-lite"/>
    </source>
</evidence>
<dbReference type="EMBL" id="CP119937">
    <property type="protein sequence ID" value="WFD03393.1"/>
    <property type="molecule type" value="Genomic_DNA"/>
</dbReference>
<dbReference type="InterPro" id="IPR001202">
    <property type="entry name" value="WW_dom"/>
</dbReference>
<feature type="region of interest" description="Disordered" evidence="6">
    <location>
        <begin position="89"/>
        <end position="125"/>
    </location>
</feature>
<comment type="subcellular location">
    <subcellularLocation>
        <location evidence="1">Nucleus</location>
    </subcellularLocation>
</comment>
<dbReference type="SMART" id="SM00456">
    <property type="entry name" value="WW"/>
    <property type="match status" value="2"/>
</dbReference>
<dbReference type="PANTHER" id="PTHR11864">
    <property type="entry name" value="PRE-MRNA-PROCESSING PROTEIN PRP40"/>
    <property type="match status" value="1"/>
</dbReference>
<dbReference type="GO" id="GO:0045292">
    <property type="term" value="P:mRNA cis splicing, via spliceosome"/>
    <property type="evidence" value="ECO:0007669"/>
    <property type="project" value="InterPro"/>
</dbReference>
<dbReference type="SMART" id="SM00441">
    <property type="entry name" value="FF"/>
    <property type="match status" value="3"/>
</dbReference>
<dbReference type="CDD" id="cd00201">
    <property type="entry name" value="WW"/>
    <property type="match status" value="2"/>
</dbReference>
<evidence type="ECO:0000256" key="5">
    <source>
        <dbReference type="ARBA" id="ARBA00023242"/>
    </source>
</evidence>
<dbReference type="SUPFAM" id="SSF51045">
    <property type="entry name" value="WW domain"/>
    <property type="match status" value="2"/>
</dbReference>